<feature type="region of interest" description="Disordered" evidence="1">
    <location>
        <begin position="2019"/>
        <end position="2038"/>
    </location>
</feature>
<feature type="region of interest" description="Disordered" evidence="1">
    <location>
        <begin position="873"/>
        <end position="910"/>
    </location>
</feature>
<feature type="compositionally biased region" description="Basic and acidic residues" evidence="1">
    <location>
        <begin position="1044"/>
        <end position="1054"/>
    </location>
</feature>
<feature type="compositionally biased region" description="Basic residues" evidence="1">
    <location>
        <begin position="1857"/>
        <end position="1866"/>
    </location>
</feature>
<evidence type="ECO:0000256" key="1">
    <source>
        <dbReference type="SAM" id="MobiDB-lite"/>
    </source>
</evidence>
<evidence type="ECO:0000313" key="2">
    <source>
        <dbReference type="EMBL" id="PNR62298.1"/>
    </source>
</evidence>
<feature type="region of interest" description="Disordered" evidence="1">
    <location>
        <begin position="1723"/>
        <end position="1760"/>
    </location>
</feature>
<feature type="compositionally biased region" description="Gly residues" evidence="1">
    <location>
        <begin position="1"/>
        <end position="11"/>
    </location>
</feature>
<feature type="compositionally biased region" description="Basic and acidic residues" evidence="1">
    <location>
        <begin position="1389"/>
        <end position="1398"/>
    </location>
</feature>
<feature type="region of interest" description="Disordered" evidence="1">
    <location>
        <begin position="923"/>
        <end position="959"/>
    </location>
</feature>
<feature type="compositionally biased region" description="Basic and acidic residues" evidence="1">
    <location>
        <begin position="875"/>
        <end position="892"/>
    </location>
</feature>
<feature type="region of interest" description="Disordered" evidence="1">
    <location>
        <begin position="711"/>
        <end position="739"/>
    </location>
</feature>
<proteinExistence type="predicted"/>
<feature type="region of interest" description="Disordered" evidence="1">
    <location>
        <begin position="1375"/>
        <end position="1429"/>
    </location>
</feature>
<gene>
    <name evidence="2" type="ORF">PHYPA_000722</name>
</gene>
<accession>A0A2K1L8C4</accession>
<reference evidence="2 4" key="2">
    <citation type="journal article" date="2018" name="Plant J.">
        <title>The Physcomitrella patens chromosome-scale assembly reveals moss genome structure and evolution.</title>
        <authorList>
            <person name="Lang D."/>
            <person name="Ullrich K.K."/>
            <person name="Murat F."/>
            <person name="Fuchs J."/>
            <person name="Jenkins J."/>
            <person name="Haas F.B."/>
            <person name="Piednoel M."/>
            <person name="Gundlach H."/>
            <person name="Van Bel M."/>
            <person name="Meyberg R."/>
            <person name="Vives C."/>
            <person name="Morata J."/>
            <person name="Symeonidi A."/>
            <person name="Hiss M."/>
            <person name="Muchero W."/>
            <person name="Kamisugi Y."/>
            <person name="Saleh O."/>
            <person name="Blanc G."/>
            <person name="Decker E.L."/>
            <person name="van Gessel N."/>
            <person name="Grimwood J."/>
            <person name="Hayes R.D."/>
            <person name="Graham S.W."/>
            <person name="Gunter L.E."/>
            <person name="McDaniel S.F."/>
            <person name="Hoernstein S.N.W."/>
            <person name="Larsson A."/>
            <person name="Li F.W."/>
            <person name="Perroud P.F."/>
            <person name="Phillips J."/>
            <person name="Ranjan P."/>
            <person name="Rokshar D.S."/>
            <person name="Rothfels C.J."/>
            <person name="Schneider L."/>
            <person name="Shu S."/>
            <person name="Stevenson D.W."/>
            <person name="Thummler F."/>
            <person name="Tillich M."/>
            <person name="Villarreal Aguilar J.C."/>
            <person name="Widiez T."/>
            <person name="Wong G.K."/>
            <person name="Wymore A."/>
            <person name="Zhang Y."/>
            <person name="Zimmer A.D."/>
            <person name="Quatrano R.S."/>
            <person name="Mayer K.F.X."/>
            <person name="Goodstein D."/>
            <person name="Casacuberta J.M."/>
            <person name="Vandepoele K."/>
            <person name="Reski R."/>
            <person name="Cuming A.C."/>
            <person name="Tuskan G.A."/>
            <person name="Maumus F."/>
            <person name="Salse J."/>
            <person name="Schmutz J."/>
            <person name="Rensing S.A."/>
        </authorList>
    </citation>
    <scope>NUCLEOTIDE SEQUENCE [LARGE SCALE GENOMIC DNA]</scope>
    <source>
        <strain evidence="3 4">cv. Gransden 2004</strain>
    </source>
</reference>
<feature type="compositionally biased region" description="Basic and acidic residues" evidence="1">
    <location>
        <begin position="1154"/>
        <end position="1165"/>
    </location>
</feature>
<protein>
    <submittedName>
        <fullName evidence="2 3">Uncharacterized protein</fullName>
    </submittedName>
</protein>
<feature type="compositionally biased region" description="Polar residues" evidence="1">
    <location>
        <begin position="1318"/>
        <end position="1331"/>
    </location>
</feature>
<feature type="compositionally biased region" description="Basic and acidic residues" evidence="1">
    <location>
        <begin position="923"/>
        <end position="950"/>
    </location>
</feature>
<evidence type="ECO:0000313" key="4">
    <source>
        <dbReference type="Proteomes" id="UP000006727"/>
    </source>
</evidence>
<feature type="compositionally biased region" description="Basic and acidic residues" evidence="1">
    <location>
        <begin position="766"/>
        <end position="778"/>
    </location>
</feature>
<dbReference type="Gramene" id="Pp3c1_15890V3.1">
    <property type="protein sequence ID" value="Pp3c1_15890V3.1"/>
    <property type="gene ID" value="Pp3c1_15890"/>
</dbReference>
<feature type="region of interest" description="Disordered" evidence="1">
    <location>
        <begin position="1832"/>
        <end position="1886"/>
    </location>
</feature>
<dbReference type="InParanoid" id="A0A2K1L8C4"/>
<feature type="compositionally biased region" description="Basic and acidic residues" evidence="1">
    <location>
        <begin position="1234"/>
        <end position="1244"/>
    </location>
</feature>
<feature type="region of interest" description="Disordered" evidence="1">
    <location>
        <begin position="1154"/>
        <end position="1180"/>
    </location>
</feature>
<feature type="compositionally biased region" description="Polar residues" evidence="1">
    <location>
        <begin position="1836"/>
        <end position="1856"/>
    </location>
</feature>
<name>A0A2K1L8C4_PHYPA</name>
<feature type="region of interest" description="Disordered" evidence="1">
    <location>
        <begin position="1222"/>
        <end position="1244"/>
    </location>
</feature>
<feature type="region of interest" description="Disordered" evidence="1">
    <location>
        <begin position="1918"/>
        <end position="1995"/>
    </location>
</feature>
<reference evidence="2 4" key="1">
    <citation type="journal article" date="2008" name="Science">
        <title>The Physcomitrella genome reveals evolutionary insights into the conquest of land by plants.</title>
        <authorList>
            <person name="Rensing S."/>
            <person name="Lang D."/>
            <person name="Zimmer A."/>
            <person name="Terry A."/>
            <person name="Salamov A."/>
            <person name="Shapiro H."/>
            <person name="Nishiyama T."/>
            <person name="Perroud P.-F."/>
            <person name="Lindquist E."/>
            <person name="Kamisugi Y."/>
            <person name="Tanahashi T."/>
            <person name="Sakakibara K."/>
            <person name="Fujita T."/>
            <person name="Oishi K."/>
            <person name="Shin-I T."/>
            <person name="Kuroki Y."/>
            <person name="Toyoda A."/>
            <person name="Suzuki Y."/>
            <person name="Hashimoto A."/>
            <person name="Yamaguchi K."/>
            <person name="Sugano A."/>
            <person name="Kohara Y."/>
            <person name="Fujiyama A."/>
            <person name="Anterola A."/>
            <person name="Aoki S."/>
            <person name="Ashton N."/>
            <person name="Barbazuk W.B."/>
            <person name="Barker E."/>
            <person name="Bennetzen J."/>
            <person name="Bezanilla M."/>
            <person name="Blankenship R."/>
            <person name="Cho S.H."/>
            <person name="Dutcher S."/>
            <person name="Estelle M."/>
            <person name="Fawcett J.A."/>
            <person name="Gundlach H."/>
            <person name="Hanada K."/>
            <person name="Heyl A."/>
            <person name="Hicks K.A."/>
            <person name="Hugh J."/>
            <person name="Lohr M."/>
            <person name="Mayer K."/>
            <person name="Melkozernov A."/>
            <person name="Murata T."/>
            <person name="Nelson D."/>
            <person name="Pils B."/>
            <person name="Prigge M."/>
            <person name="Reiss B."/>
            <person name="Renner T."/>
            <person name="Rombauts S."/>
            <person name="Rushton P."/>
            <person name="Sanderfoot A."/>
            <person name="Schween G."/>
            <person name="Shiu S.-H."/>
            <person name="Stueber K."/>
            <person name="Theodoulou F.L."/>
            <person name="Tu H."/>
            <person name="Van de Peer Y."/>
            <person name="Verrier P.J."/>
            <person name="Waters E."/>
            <person name="Wood A."/>
            <person name="Yang L."/>
            <person name="Cove D."/>
            <person name="Cuming A."/>
            <person name="Hasebe M."/>
            <person name="Lucas S."/>
            <person name="Mishler D.B."/>
            <person name="Reski R."/>
            <person name="Grigoriev I."/>
            <person name="Quatrano R.S."/>
            <person name="Boore J.L."/>
        </authorList>
    </citation>
    <scope>NUCLEOTIDE SEQUENCE [LARGE SCALE GENOMIC DNA]</scope>
    <source>
        <strain evidence="3 4">cv. Gransden 2004</strain>
    </source>
</reference>
<feature type="compositionally biased region" description="Polar residues" evidence="1">
    <location>
        <begin position="1963"/>
        <end position="1992"/>
    </location>
</feature>
<organism evidence="2">
    <name type="scientific">Physcomitrium patens</name>
    <name type="common">Spreading-leaved earth moss</name>
    <name type="synonym">Physcomitrella patens</name>
    <dbReference type="NCBI Taxonomy" id="3218"/>
    <lineage>
        <taxon>Eukaryota</taxon>
        <taxon>Viridiplantae</taxon>
        <taxon>Streptophyta</taxon>
        <taxon>Embryophyta</taxon>
        <taxon>Bryophyta</taxon>
        <taxon>Bryophytina</taxon>
        <taxon>Bryopsida</taxon>
        <taxon>Funariidae</taxon>
        <taxon>Funariales</taxon>
        <taxon>Funariaceae</taxon>
        <taxon>Physcomitrium</taxon>
    </lineage>
</organism>
<feature type="region of interest" description="Disordered" evidence="1">
    <location>
        <begin position="977"/>
        <end position="1077"/>
    </location>
</feature>
<dbReference type="EnsemblPlants" id="Pp3c1_15890V3.1">
    <property type="protein sequence ID" value="Pp3c1_15890V3.1"/>
    <property type="gene ID" value="Pp3c1_15890"/>
</dbReference>
<dbReference type="Proteomes" id="UP000006727">
    <property type="component" value="Chromosome 1"/>
</dbReference>
<feature type="compositionally biased region" description="Basic and acidic residues" evidence="1">
    <location>
        <begin position="1867"/>
        <end position="1878"/>
    </location>
</feature>
<feature type="region of interest" description="Disordered" evidence="1">
    <location>
        <begin position="1"/>
        <end position="21"/>
    </location>
</feature>
<dbReference type="EMBL" id="ABEU02000001">
    <property type="protein sequence ID" value="PNR62298.1"/>
    <property type="molecule type" value="Genomic_DNA"/>
</dbReference>
<feature type="region of interest" description="Disordered" evidence="1">
    <location>
        <begin position="754"/>
        <end position="778"/>
    </location>
</feature>
<feature type="compositionally biased region" description="Basic and acidic residues" evidence="1">
    <location>
        <begin position="999"/>
        <end position="1023"/>
    </location>
</feature>
<reference evidence="3" key="3">
    <citation type="submission" date="2020-12" db="UniProtKB">
        <authorList>
            <consortium name="EnsemblPlants"/>
        </authorList>
    </citation>
    <scope>IDENTIFICATION</scope>
</reference>
<feature type="region of interest" description="Disordered" evidence="1">
    <location>
        <begin position="1263"/>
        <end position="1331"/>
    </location>
</feature>
<dbReference type="PaxDb" id="3218-PP1S63_154V6.1"/>
<feature type="compositionally biased region" description="Basic and acidic residues" evidence="1">
    <location>
        <begin position="1944"/>
        <end position="1957"/>
    </location>
</feature>
<evidence type="ECO:0000313" key="3">
    <source>
        <dbReference type="EnsemblPlants" id="Pp3c1_15890V3.1"/>
    </source>
</evidence>
<keyword evidence="4" id="KW-1185">Reference proteome</keyword>
<feature type="compositionally biased region" description="Polar residues" evidence="1">
    <location>
        <begin position="1294"/>
        <end position="1305"/>
    </location>
</feature>
<feature type="compositionally biased region" description="Basic and acidic residues" evidence="1">
    <location>
        <begin position="1281"/>
        <end position="1293"/>
    </location>
</feature>
<sequence>MPGGGYLGGKKMGVPEQRIRPEGGHCISDLRKLVEPADSFKDSYRDCSGTCSILGFRMKRWPNMSTTSSRLEQERNKRQQYLQRKVQETLCLAPPKLATEKVCVHGTFALNPEEQKLSARDYQDKLRTNRILQVRAQEMLFASQRVAKFRDRKTKGSNMLINHLKEAWDKDQKRRVASLEEEFANACQSIGLSHDAAQLVERNRIAKEALLTRQAEESRCWDVLRFEEAMAKGPYNVCLKEREQKELRERGENASALWRKITESVSSIERSFARRCNQEAKPRPNSQEKHIYGCFQAVNPVSNHDTSREKVFSRLAGTPIDFKDTYLHSRFDALQNRTNQMSSAVVDCPEQEEIDAWRAADEHRERSRCERSRRIELERLYHERKLERGSAAAAKLLSDQRIATMEQEVEESFRAEDHGKDRFHAVANPGSCKRASISGQERPAICTKHKTSNPLSCPGSVTTGYLDHQQERVTTTESATGSIEIKSKSLQGSAVGSPKKQGLAKIDIRGERTQLANHVPFQSQHGVLLPQETGRNESGRNARSQTCANRRDILRITQQQNAADVSGPISLGPGVTKSTHLFPVQTKRKGISPVRDSFERAELNTTSNEGGVLKQQRLKSPNKCWTLKQNVGSDKKTAKRQYNVSDDDDIARRWSTREKGIVNENRTNASPSKIRHRMLLIQEAAEVEKQMEVYNEGIAFRCRRARQHSSTQDVNEHLETKRSCQRHDSPTVTRPPFISSGTLGYKKLVTGPMMQARPCKPTGIESESKGGTDKDKDPLIQSVRESFKAQLPNVRRGSELDSEQKIMEANAHVSPLRERHRLLSDASTKGVSRIINNCLQTTRCSACTLSPRTGTPIPQEQRKILKHFGRSQKLAAHEDQMNEEHGLWKDSASRGVGRDPGSPKSRRKDIRYETATWRCVADDHIIRGTGKPREENSRKGEGSEPQEKHVQGAKPRNKAVWKSYIDEKKQNVQAIRKKLEAPRGRTSIKSEPSSPPASTDRKANSRAKRPTELHTDHQSKDSPEQPVLRNTPRNCCTSAAGAKNHPDQSARNLRDNSVPRSWKFSQLDSNGNEKDASEKIGTKIRLQSAQRFQSPVNQVRQVFRSTRVNTEELKSKEKNCWTNEFLTMKEKLRRSGESTSSFDVVALRPMGNLGEKERSVSKDAGSKSARNVGDTLMTAGKSGTFSRDHVKVMKRATELIKESSSSGLSKVYSNRDLIKPWQSRTPFRRSPNRNKNDDFQDDHVHKQRIDLARFRASHKSRMICSGNKPCLSHPPSISPDRIVDEQDYHEPSHRSSSSDLKTSKNCPEARSKRATKLSECSNRTIRSPRSSESLDYVLGSLAEQVRELDERLRGATISSPASSSSSIITSRGLYLNGDNQSNNQPCLRPLDELSKDRSSPFSSVASSPERHSQKISHGSPAGNISRVYSNGNTRHQQVDSAFRHTERPASARTYMDELKKLLREISSESNQIPLRKLELAAVSSMITRNAEREIELHNVQDIVKTSSDDQLDHKAMHYRCYGNGNSRTQDGRERVAYPVSEIDYKVKDSSKTNKYEKRNLRQENGFIAHDKVKRVLEKRLPQNKWVQQQSAENVRKGTQERFQRTAETMDCAPNQVLDDGHAVLREHLVKGGVKNRLHSPEINGNGIVRKGVVIPEREWKTCNYEIGNETPFRQREDGQEFPAQQIHSNGELDRNGIAHNEADQPWMLQQVVENCKPAVNKVSGEVVRPGGPRSNGHINSMGNSMRRRPVHQVKDQTRYSEHLNERERLRYRKPECSLWEAGSPHFYKSWTKGDLDLDAVEDQVPISQSVDFSIRNNERLSCIETSHVAVKDRNGSKSSTRIAEDLSSNGSLVSKNQRSKSVPKLRKSFDQKPVREDAVPNGNYSFNTNSGSVQGLVSAPNLGTLKSQALENLRKSKPVVRGVDVRRSSSDHPNAAQIGSLSPKRRDYPGGKISPERNKRRTTSIPKSRQVTEQWSSQAEMSESTSKTTQDNYLPVVMAKDPESRLKVIQRRKKALQLDLEHRQRMRNSRPASSQSTL</sequence>
<feature type="compositionally biased region" description="Basic and acidic residues" evidence="1">
    <location>
        <begin position="714"/>
        <end position="729"/>
    </location>
</feature>